<dbReference type="AlphaFoldDB" id="K0CBI2"/>
<accession>K0CBI2</accession>
<keyword evidence="1" id="KW-0808">Transferase</keyword>
<evidence type="ECO:0000313" key="2">
    <source>
        <dbReference type="Proteomes" id="UP000006286"/>
    </source>
</evidence>
<evidence type="ECO:0000313" key="1">
    <source>
        <dbReference type="EMBL" id="AFT69993.1"/>
    </source>
</evidence>
<keyword evidence="2" id="KW-1185">Reference proteome</keyword>
<dbReference type="EMBL" id="CP003466">
    <property type="protein sequence ID" value="AFT69993.1"/>
    <property type="molecule type" value="Genomic_DNA"/>
</dbReference>
<dbReference type="HOGENOM" id="CLU_3228654_0_0_6"/>
<gene>
    <name evidence="1" type="ordered locus">B5T_01714</name>
</gene>
<dbReference type="GO" id="GO:0016740">
    <property type="term" value="F:transferase activity"/>
    <property type="evidence" value="ECO:0007669"/>
    <property type="project" value="UniProtKB-KW"/>
</dbReference>
<dbReference type="Proteomes" id="UP000006286">
    <property type="component" value="Chromosome"/>
</dbReference>
<sequence>MNLLQFLTSNPNEVRVIKESVLSTAKENTWLERARKVEKDAEL</sequence>
<proteinExistence type="predicted"/>
<name>K0CBI2_ALCDB</name>
<organism evidence="1 2">
    <name type="scientific">Alcanivorax dieselolei (strain DSM 16502 / CGMCC 1.3690 / MCCC 1A00001 / B-5)</name>
    <name type="common">Alloalcanivorax dieselolei</name>
    <dbReference type="NCBI Taxonomy" id="930169"/>
    <lineage>
        <taxon>Bacteria</taxon>
        <taxon>Pseudomonadati</taxon>
        <taxon>Pseudomonadota</taxon>
        <taxon>Gammaproteobacteria</taxon>
        <taxon>Oceanospirillales</taxon>
        <taxon>Alcanivoracaceae</taxon>
        <taxon>Alloalcanivorax</taxon>
    </lineage>
</organism>
<reference evidence="1 2" key="1">
    <citation type="journal article" date="2012" name="J. Bacteriol.">
        <title>Complete genome sequence of Alcanivorax dieselolei type strain B5.</title>
        <authorList>
            <person name="Lai Q."/>
            <person name="Li W."/>
            <person name="Shao Z."/>
        </authorList>
    </citation>
    <scope>NUCLEOTIDE SEQUENCE [LARGE SCALE GENOMIC DNA]</scope>
    <source>
        <strain evidence="2">DSM 16502 / CGMCC 1.3690 / B-5</strain>
    </source>
</reference>
<dbReference type="KEGG" id="adi:B5T_01714"/>
<protein>
    <submittedName>
        <fullName evidence="1">Glycosyltransferase, group 1 family</fullName>
    </submittedName>
</protein>